<name>A0A318D453_9GAMM</name>
<proteinExistence type="predicted"/>
<dbReference type="OrthoDB" id="1247465at2"/>
<gene>
    <name evidence="3" type="ORF">DL796_09745</name>
</gene>
<reference evidence="3 4" key="1">
    <citation type="submission" date="2018-05" db="EMBL/GenBank/DDBJ databases">
        <title>Kangiella spongicola genome sequence.</title>
        <authorList>
            <person name="Maclea K.S."/>
            <person name="Goen A.E."/>
            <person name="Kelley C."/>
            <person name="Underriner A."/>
            <person name="Silverwood T."/>
            <person name="Trachtenberg A.M."/>
        </authorList>
    </citation>
    <scope>NUCLEOTIDE SEQUENCE [LARGE SCALE GENOMIC DNA]</scope>
    <source>
        <strain evidence="3 4">ATCC BAA-2076</strain>
    </source>
</reference>
<evidence type="ECO:0000256" key="1">
    <source>
        <dbReference type="SAM" id="SignalP"/>
    </source>
</evidence>
<organism evidence="3 4">
    <name type="scientific">Kangiella spongicola</name>
    <dbReference type="NCBI Taxonomy" id="796379"/>
    <lineage>
        <taxon>Bacteria</taxon>
        <taxon>Pseudomonadati</taxon>
        <taxon>Pseudomonadota</taxon>
        <taxon>Gammaproteobacteria</taxon>
        <taxon>Kangiellales</taxon>
        <taxon>Kangiellaceae</taxon>
        <taxon>Kangiella</taxon>
    </lineage>
</organism>
<feature type="chain" id="PRO_5016259095" evidence="1">
    <location>
        <begin position="26"/>
        <end position="193"/>
    </location>
</feature>
<feature type="signal peptide" evidence="1">
    <location>
        <begin position="1"/>
        <end position="25"/>
    </location>
</feature>
<evidence type="ECO:0000313" key="4">
    <source>
        <dbReference type="Proteomes" id="UP000247689"/>
    </source>
</evidence>
<comment type="caution">
    <text evidence="3">The sequence shown here is derived from an EMBL/GenBank/DDBJ whole genome shotgun (WGS) entry which is preliminary data.</text>
</comment>
<dbReference type="InterPro" id="IPR007372">
    <property type="entry name" value="Lipid/polyisoprenoid-bd_YceI"/>
</dbReference>
<dbReference type="RefSeq" id="WP_110201517.1">
    <property type="nucleotide sequence ID" value="NZ_QICH01000003.1"/>
</dbReference>
<dbReference type="SUPFAM" id="SSF101874">
    <property type="entry name" value="YceI-like"/>
    <property type="match status" value="1"/>
</dbReference>
<evidence type="ECO:0000313" key="3">
    <source>
        <dbReference type="EMBL" id="PXF62608.1"/>
    </source>
</evidence>
<sequence length="193" mass="22066">MFKQKLVFFAIFVAVASLLPATSHSKVYDQVVMENSKIEFSGVQNRKTEFTGHFKKFEVSADFNAEDLDASYINVMIELGSAESGSSKRDTKLKKGNWFDIDNTPRSYFKSESIEAISEDLYKISGDLEIKGITKPYSFKLQIRELVDLLKLSGNFTINRLDFDLGLGAWKNPDWVKHEVEVEFDITVKKQKE</sequence>
<keyword evidence="4" id="KW-1185">Reference proteome</keyword>
<dbReference type="Gene3D" id="2.40.128.110">
    <property type="entry name" value="Lipid/polyisoprenoid-binding, YceI-like"/>
    <property type="match status" value="1"/>
</dbReference>
<dbReference type="PANTHER" id="PTHR34406:SF1">
    <property type="entry name" value="PROTEIN YCEI"/>
    <property type="match status" value="1"/>
</dbReference>
<dbReference type="InterPro" id="IPR036761">
    <property type="entry name" value="TTHA0802/YceI-like_sf"/>
</dbReference>
<dbReference type="EMBL" id="QICH01000003">
    <property type="protein sequence ID" value="PXF62608.1"/>
    <property type="molecule type" value="Genomic_DNA"/>
</dbReference>
<dbReference type="PANTHER" id="PTHR34406">
    <property type="entry name" value="PROTEIN YCEI"/>
    <property type="match status" value="1"/>
</dbReference>
<dbReference type="SMART" id="SM00867">
    <property type="entry name" value="YceI"/>
    <property type="match status" value="1"/>
</dbReference>
<accession>A0A318D453</accession>
<dbReference type="Pfam" id="PF04264">
    <property type="entry name" value="YceI"/>
    <property type="match status" value="1"/>
</dbReference>
<protein>
    <submittedName>
        <fullName evidence="3">YceI family protein</fullName>
    </submittedName>
</protein>
<evidence type="ECO:0000259" key="2">
    <source>
        <dbReference type="SMART" id="SM00867"/>
    </source>
</evidence>
<dbReference type="Proteomes" id="UP000247689">
    <property type="component" value="Unassembled WGS sequence"/>
</dbReference>
<feature type="domain" description="Lipid/polyisoprenoid-binding YceI-like" evidence="2">
    <location>
        <begin position="27"/>
        <end position="189"/>
    </location>
</feature>
<keyword evidence="1" id="KW-0732">Signal</keyword>
<dbReference type="AlphaFoldDB" id="A0A318D453"/>